<dbReference type="EMBL" id="FMHT01000002">
    <property type="protein sequence ID" value="SCL13169.1"/>
    <property type="molecule type" value="Genomic_DNA"/>
</dbReference>
<accession>A0A1C6R7L8</accession>
<sequence length="365" mass="41575">MTVPVELSTGDRARAGLVKALREAYDVDPTRPLATAVRANLRHLWQHGGRKGDNGPGRQPEWIYIRKSFVVQPADGPAPAMSRLIKSRGLQLRLFLLMLFDAQCRCGPSDTVRNVRWISGSPAEEYEPWRQLVLSETLPTTGTARTAAALRARQITEAMRALEDEHLLQLPRQRPDGARRRYDPDANGASWQLHAESSTAEEHPRYVVPEPRTAFRIAPAFFTNLWVFALTDTELAAYLALAMLRDQFPARHQQQGVYLRADHREERFRLARATWRATELLHRFRLVDRARDPRRNFRTGKVGDRDNRWANRQVMPALFTVNDTALDRPALDAIHQVLTAPTDEDQLRREKGQAAVDEARAFSAL</sequence>
<proteinExistence type="predicted"/>
<dbReference type="Proteomes" id="UP000199699">
    <property type="component" value="Unassembled WGS sequence"/>
</dbReference>
<evidence type="ECO:0000313" key="1">
    <source>
        <dbReference type="EMBL" id="SCL12856.1"/>
    </source>
</evidence>
<reference evidence="1 3" key="1">
    <citation type="submission" date="2016-06" db="EMBL/GenBank/DDBJ databases">
        <authorList>
            <person name="Kjaerup R.B."/>
            <person name="Dalgaard T.S."/>
            <person name="Juul-Madsen H.R."/>
        </authorList>
    </citation>
    <scope>NUCLEOTIDE SEQUENCE [LARGE SCALE GENOMIC DNA]</scope>
    <source>
        <strain evidence="1 3">DSM 43818</strain>
    </source>
</reference>
<dbReference type="EMBL" id="FMHT01000002">
    <property type="protein sequence ID" value="SCL12856.1"/>
    <property type="molecule type" value="Genomic_DNA"/>
</dbReference>
<dbReference type="STRING" id="145857.GA0070616_0042"/>
<gene>
    <name evidence="1" type="ORF">GA0070616_0042</name>
    <name evidence="2" type="ORF">GA0070616_0148</name>
</gene>
<organism evidence="1 3">
    <name type="scientific">Micromonospora nigra</name>
    <dbReference type="NCBI Taxonomy" id="145857"/>
    <lineage>
        <taxon>Bacteria</taxon>
        <taxon>Bacillati</taxon>
        <taxon>Actinomycetota</taxon>
        <taxon>Actinomycetes</taxon>
        <taxon>Micromonosporales</taxon>
        <taxon>Micromonosporaceae</taxon>
        <taxon>Micromonospora</taxon>
    </lineage>
</organism>
<keyword evidence="3" id="KW-1185">Reference proteome</keyword>
<dbReference type="AlphaFoldDB" id="A0A1C6R7L8"/>
<evidence type="ECO:0000313" key="2">
    <source>
        <dbReference type="EMBL" id="SCL13169.1"/>
    </source>
</evidence>
<name>A0A1C6R7L8_9ACTN</name>
<protein>
    <submittedName>
        <fullName evidence="1">Uncharacterized protein</fullName>
    </submittedName>
</protein>
<evidence type="ECO:0000313" key="3">
    <source>
        <dbReference type="Proteomes" id="UP000199699"/>
    </source>
</evidence>